<sequence length="79" mass="9136">MVCQGCLESKANIDELDRHGDFTGHEVCYLKGELINQEDSTIEKYVIRIEKLYDRVVSLEEELLQIQQEIESKSGDFVD</sequence>
<feature type="coiled-coil region" evidence="1">
    <location>
        <begin position="42"/>
        <end position="76"/>
    </location>
</feature>
<protein>
    <submittedName>
        <fullName evidence="2">Uncharacterized protein</fullName>
    </submittedName>
</protein>
<dbReference type="AlphaFoldDB" id="A0A0F9LVH0"/>
<organism evidence="2">
    <name type="scientific">marine sediment metagenome</name>
    <dbReference type="NCBI Taxonomy" id="412755"/>
    <lineage>
        <taxon>unclassified sequences</taxon>
        <taxon>metagenomes</taxon>
        <taxon>ecological metagenomes</taxon>
    </lineage>
</organism>
<comment type="caution">
    <text evidence="2">The sequence shown here is derived from an EMBL/GenBank/DDBJ whole genome shotgun (WGS) entry which is preliminary data.</text>
</comment>
<reference evidence="2" key="1">
    <citation type="journal article" date="2015" name="Nature">
        <title>Complex archaea that bridge the gap between prokaryotes and eukaryotes.</title>
        <authorList>
            <person name="Spang A."/>
            <person name="Saw J.H."/>
            <person name="Jorgensen S.L."/>
            <person name="Zaremba-Niedzwiedzka K."/>
            <person name="Martijn J."/>
            <person name="Lind A.E."/>
            <person name="van Eijk R."/>
            <person name="Schleper C."/>
            <person name="Guy L."/>
            <person name="Ettema T.J."/>
        </authorList>
    </citation>
    <scope>NUCLEOTIDE SEQUENCE</scope>
</reference>
<proteinExistence type="predicted"/>
<gene>
    <name evidence="2" type="ORF">LCGC14_1461900</name>
</gene>
<accession>A0A0F9LVH0</accession>
<keyword evidence="1" id="KW-0175">Coiled coil</keyword>
<evidence type="ECO:0000256" key="1">
    <source>
        <dbReference type="SAM" id="Coils"/>
    </source>
</evidence>
<dbReference type="EMBL" id="LAZR01010186">
    <property type="protein sequence ID" value="KKM68335.1"/>
    <property type="molecule type" value="Genomic_DNA"/>
</dbReference>
<name>A0A0F9LVH0_9ZZZZ</name>
<evidence type="ECO:0000313" key="2">
    <source>
        <dbReference type="EMBL" id="KKM68335.1"/>
    </source>
</evidence>